<dbReference type="InterPro" id="IPR002328">
    <property type="entry name" value="ADH_Zn_CS"/>
</dbReference>
<keyword evidence="3" id="KW-0862">Zinc</keyword>
<organism evidence="6">
    <name type="scientific">marine metagenome</name>
    <dbReference type="NCBI Taxonomy" id="408172"/>
    <lineage>
        <taxon>unclassified sequences</taxon>
        <taxon>metagenomes</taxon>
        <taxon>ecological metagenomes</taxon>
    </lineage>
</organism>
<dbReference type="Gene3D" id="3.90.180.10">
    <property type="entry name" value="Medium-chain alcohol dehydrogenases, catalytic domain"/>
    <property type="match status" value="1"/>
</dbReference>
<evidence type="ECO:0000259" key="5">
    <source>
        <dbReference type="Pfam" id="PF08240"/>
    </source>
</evidence>
<accession>A0A382DPN7</accession>
<dbReference type="PANTHER" id="PTHR42940:SF8">
    <property type="entry name" value="VACUOLAR PROTEIN SORTING-ASSOCIATED PROTEIN 11"/>
    <property type="match status" value="1"/>
</dbReference>
<protein>
    <recommendedName>
        <fullName evidence="5">Alcohol dehydrogenase-like N-terminal domain-containing protein</fullName>
    </recommendedName>
</protein>
<dbReference type="Pfam" id="PF08240">
    <property type="entry name" value="ADH_N"/>
    <property type="match status" value="1"/>
</dbReference>
<feature type="non-terminal residue" evidence="6">
    <location>
        <position position="157"/>
    </location>
</feature>
<reference evidence="6" key="1">
    <citation type="submission" date="2018-05" db="EMBL/GenBank/DDBJ databases">
        <authorList>
            <person name="Lanie J.A."/>
            <person name="Ng W.-L."/>
            <person name="Kazmierczak K.M."/>
            <person name="Andrzejewski T.M."/>
            <person name="Davidsen T.M."/>
            <person name="Wayne K.J."/>
            <person name="Tettelin H."/>
            <person name="Glass J.I."/>
            <person name="Rusch D."/>
            <person name="Podicherti R."/>
            <person name="Tsui H.-C.T."/>
            <person name="Winkler M.E."/>
        </authorList>
    </citation>
    <scope>NUCLEOTIDE SEQUENCE</scope>
</reference>
<dbReference type="AlphaFoldDB" id="A0A382DPN7"/>
<evidence type="ECO:0000256" key="3">
    <source>
        <dbReference type="ARBA" id="ARBA00022833"/>
    </source>
</evidence>
<dbReference type="GO" id="GO:0004022">
    <property type="term" value="F:alcohol dehydrogenase (NAD+) activity"/>
    <property type="evidence" value="ECO:0007669"/>
    <property type="project" value="TreeGrafter"/>
</dbReference>
<gene>
    <name evidence="6" type="ORF">METZ01_LOCUS193274</name>
</gene>
<dbReference type="PANTHER" id="PTHR42940">
    <property type="entry name" value="ALCOHOL DEHYDROGENASE 1-RELATED"/>
    <property type="match status" value="1"/>
</dbReference>
<keyword evidence="4" id="KW-0560">Oxidoreductase</keyword>
<dbReference type="InterPro" id="IPR011032">
    <property type="entry name" value="GroES-like_sf"/>
</dbReference>
<dbReference type="GO" id="GO:0005737">
    <property type="term" value="C:cytoplasm"/>
    <property type="evidence" value="ECO:0007669"/>
    <property type="project" value="TreeGrafter"/>
</dbReference>
<evidence type="ECO:0000256" key="1">
    <source>
        <dbReference type="ARBA" id="ARBA00001947"/>
    </source>
</evidence>
<dbReference type="InterPro" id="IPR013154">
    <property type="entry name" value="ADH-like_N"/>
</dbReference>
<dbReference type="EMBL" id="UINC01040484">
    <property type="protein sequence ID" value="SVB40420.1"/>
    <property type="molecule type" value="Genomic_DNA"/>
</dbReference>
<dbReference type="SUPFAM" id="SSF50129">
    <property type="entry name" value="GroES-like"/>
    <property type="match status" value="1"/>
</dbReference>
<sequence length="157" mass="16579">MKAVVLRKAGPEPVLEVVHRPEPVPKSGQVLVRVGATALCHHDISIMDGTIRRGIPENIVLGHEIAGTIVDIGPDVSNFSLGEQVVTTLTTSCGHCEMCSKGSEYRCIYGQGFGHILDGGFTEFIAVYARNVLSVSSTIPVVQASLLGCPIGVTIKA</sequence>
<dbReference type="PROSITE" id="PS00059">
    <property type="entry name" value="ADH_ZINC"/>
    <property type="match status" value="1"/>
</dbReference>
<proteinExistence type="predicted"/>
<dbReference type="GO" id="GO:0008270">
    <property type="term" value="F:zinc ion binding"/>
    <property type="evidence" value="ECO:0007669"/>
    <property type="project" value="InterPro"/>
</dbReference>
<evidence type="ECO:0000256" key="2">
    <source>
        <dbReference type="ARBA" id="ARBA00022723"/>
    </source>
</evidence>
<name>A0A382DPN7_9ZZZZ</name>
<keyword evidence="2" id="KW-0479">Metal-binding</keyword>
<comment type="cofactor">
    <cofactor evidence="1">
        <name>Zn(2+)</name>
        <dbReference type="ChEBI" id="CHEBI:29105"/>
    </cofactor>
</comment>
<evidence type="ECO:0000256" key="4">
    <source>
        <dbReference type="ARBA" id="ARBA00023002"/>
    </source>
</evidence>
<feature type="domain" description="Alcohol dehydrogenase-like N-terminal" evidence="5">
    <location>
        <begin position="27"/>
        <end position="135"/>
    </location>
</feature>
<evidence type="ECO:0000313" key="6">
    <source>
        <dbReference type="EMBL" id="SVB40420.1"/>
    </source>
</evidence>